<sequence length="179" mass="18964">MIIRTITLLFSLLAATSAMAEEGCPAGQIPAQAGAGVTSCGPIPQGYYQQNKNQPPRPAGKWLKTWGAVAVGILDDKPLYAVPVGLASEDAAKKEALDRCNKSGAKGCRPSTTFRNQCMSIGEPQIEGSPKPDGIIEFSRQPTEQLAKGAALRGCSEENPGAECKIIHTACSEQIFEKF</sequence>
<evidence type="ECO:0000259" key="2">
    <source>
        <dbReference type="Pfam" id="PF13827"/>
    </source>
</evidence>
<protein>
    <submittedName>
        <fullName evidence="3">DUF4189 domain-containing protein</fullName>
    </submittedName>
</protein>
<proteinExistence type="predicted"/>
<feature type="signal peptide" evidence="1">
    <location>
        <begin position="1"/>
        <end position="20"/>
    </location>
</feature>
<gene>
    <name evidence="3" type="ORF">VZ068_19865</name>
</gene>
<dbReference type="RefSeq" id="WP_349656257.1">
    <property type="nucleotide sequence ID" value="NZ_CP144460.1"/>
</dbReference>
<keyword evidence="1" id="KW-0732">Signal</keyword>
<dbReference type="Pfam" id="PF13827">
    <property type="entry name" value="DUF4189"/>
    <property type="match status" value="1"/>
</dbReference>
<accession>A0AAU7P7F3</accession>
<organism evidence="3">
    <name type="scientific">Xanthomonas sp. 10-10</name>
    <dbReference type="NCBI Taxonomy" id="3115848"/>
    <lineage>
        <taxon>Bacteria</taxon>
        <taxon>Pseudomonadati</taxon>
        <taxon>Pseudomonadota</taxon>
        <taxon>Gammaproteobacteria</taxon>
        <taxon>Lysobacterales</taxon>
        <taxon>Lysobacteraceae</taxon>
        <taxon>Xanthomonas</taxon>
    </lineage>
</organism>
<reference evidence="3" key="1">
    <citation type="submission" date="2024-02" db="EMBL/GenBank/DDBJ databases">
        <title>Complete genome sequence of Xanthomonas sp. 10-10.</title>
        <authorList>
            <person name="Biessy A."/>
            <person name="Ciotola M."/>
            <person name="Cadieux M."/>
            <person name="Soufiane B."/>
            <person name="Laforest M."/>
            <person name="Filion M."/>
        </authorList>
    </citation>
    <scope>NUCLEOTIDE SEQUENCE</scope>
    <source>
        <strain evidence="3">10-10</strain>
    </source>
</reference>
<dbReference type="InterPro" id="IPR025240">
    <property type="entry name" value="DUF4189"/>
</dbReference>
<name>A0AAU7P7F3_9XANT</name>
<evidence type="ECO:0000313" key="3">
    <source>
        <dbReference type="EMBL" id="XBS37642.1"/>
    </source>
</evidence>
<dbReference type="AlphaFoldDB" id="A0AAU7P7F3"/>
<dbReference type="EMBL" id="CP144460">
    <property type="protein sequence ID" value="XBS37642.1"/>
    <property type="molecule type" value="Genomic_DNA"/>
</dbReference>
<evidence type="ECO:0000256" key="1">
    <source>
        <dbReference type="SAM" id="SignalP"/>
    </source>
</evidence>
<feature type="domain" description="DUF4189" evidence="2">
    <location>
        <begin position="66"/>
        <end position="171"/>
    </location>
</feature>
<feature type="chain" id="PRO_5043963984" evidence="1">
    <location>
        <begin position="21"/>
        <end position="179"/>
    </location>
</feature>